<proteinExistence type="predicted"/>
<protein>
    <submittedName>
        <fullName evidence="1">Uncharacterized protein</fullName>
    </submittedName>
</protein>
<dbReference type="AlphaFoldDB" id="A0A1W1VF05"/>
<gene>
    <name evidence="1" type="ORF">SAMN00790413_01405</name>
</gene>
<evidence type="ECO:0000313" key="2">
    <source>
        <dbReference type="Proteomes" id="UP000192582"/>
    </source>
</evidence>
<organism evidence="1 2">
    <name type="scientific">Deinococcus hopiensis KR-140</name>
    <dbReference type="NCBI Taxonomy" id="695939"/>
    <lineage>
        <taxon>Bacteria</taxon>
        <taxon>Thermotogati</taxon>
        <taxon>Deinococcota</taxon>
        <taxon>Deinococci</taxon>
        <taxon>Deinococcales</taxon>
        <taxon>Deinococcaceae</taxon>
        <taxon>Deinococcus</taxon>
    </lineage>
</organism>
<dbReference type="EMBL" id="FWWU01000009">
    <property type="protein sequence ID" value="SMB92007.1"/>
    <property type="molecule type" value="Genomic_DNA"/>
</dbReference>
<sequence>MNRNLYESGVCAATRPPPGKWRSSRSNSFSAAPCRRPALQELNRALQCARQRGGPRAAGRAAPVGACSWRDVGRAPPQPHLAAEGAGREDHEWALGRTGRTAKRHRGASTPHNAGIHGSVSAFPQPLQQLQPQPRRRAGRLLRSVRLQRRASGGAAAYAFTFNFTGTGKGTEPKKFPLPIDLAEYNKNRKDFADRACYTAADPSVRVSPTCKK</sequence>
<accession>A0A1W1VF05</accession>
<evidence type="ECO:0000313" key="1">
    <source>
        <dbReference type="EMBL" id="SMB92007.1"/>
    </source>
</evidence>
<keyword evidence="2" id="KW-1185">Reference proteome</keyword>
<reference evidence="1 2" key="1">
    <citation type="submission" date="2017-04" db="EMBL/GenBank/DDBJ databases">
        <authorList>
            <person name="Afonso C.L."/>
            <person name="Miller P.J."/>
            <person name="Scott M.A."/>
            <person name="Spackman E."/>
            <person name="Goraichik I."/>
            <person name="Dimitrov K.M."/>
            <person name="Suarez D.L."/>
            <person name="Swayne D.E."/>
        </authorList>
    </citation>
    <scope>NUCLEOTIDE SEQUENCE [LARGE SCALE GENOMIC DNA]</scope>
    <source>
        <strain evidence="1 2">KR-140</strain>
    </source>
</reference>
<dbReference type="Proteomes" id="UP000192582">
    <property type="component" value="Unassembled WGS sequence"/>
</dbReference>
<name>A0A1W1VF05_9DEIO</name>